<dbReference type="PROSITE" id="PS00028">
    <property type="entry name" value="ZINC_FINGER_C2H2_1"/>
    <property type="match status" value="3"/>
</dbReference>
<feature type="region of interest" description="Disordered" evidence="2">
    <location>
        <begin position="743"/>
        <end position="789"/>
    </location>
</feature>
<evidence type="ECO:0000256" key="2">
    <source>
        <dbReference type="SAM" id="MobiDB-lite"/>
    </source>
</evidence>
<reference evidence="5 6" key="1">
    <citation type="submission" date="2025-04" db="UniProtKB">
        <authorList>
            <consortium name="RefSeq"/>
        </authorList>
    </citation>
    <scope>IDENTIFICATION</scope>
    <source>
        <tissue evidence="5 6">Whole body</tissue>
    </source>
</reference>
<dbReference type="RefSeq" id="XP_017892505.1">
    <property type="nucleotide sequence ID" value="XM_018037016.2"/>
</dbReference>
<accession>A0AAJ7WGB3</accession>
<organism evidence="4 6">
    <name type="scientific">Ceratina calcarata</name>
    <dbReference type="NCBI Taxonomy" id="156304"/>
    <lineage>
        <taxon>Eukaryota</taxon>
        <taxon>Metazoa</taxon>
        <taxon>Ecdysozoa</taxon>
        <taxon>Arthropoda</taxon>
        <taxon>Hexapoda</taxon>
        <taxon>Insecta</taxon>
        <taxon>Pterygota</taxon>
        <taxon>Neoptera</taxon>
        <taxon>Endopterygota</taxon>
        <taxon>Hymenoptera</taxon>
        <taxon>Apocrita</taxon>
        <taxon>Aculeata</taxon>
        <taxon>Apoidea</taxon>
        <taxon>Anthophila</taxon>
        <taxon>Apidae</taxon>
        <taxon>Ceratina</taxon>
        <taxon>Zadontomerus</taxon>
    </lineage>
</organism>
<dbReference type="RefSeq" id="XP_026675399.1">
    <property type="nucleotide sequence ID" value="XM_026819598.1"/>
</dbReference>
<feature type="region of interest" description="Disordered" evidence="2">
    <location>
        <begin position="814"/>
        <end position="878"/>
    </location>
</feature>
<dbReference type="PANTHER" id="PTHR21020">
    <property type="entry name" value="ZINC FINGER PROTEIN 800"/>
    <property type="match status" value="1"/>
</dbReference>
<gene>
    <name evidence="5 6" type="primary">LOC108632431</name>
</gene>
<protein>
    <submittedName>
        <fullName evidence="5 6">Zinc finger protein 800 isoform X1</fullName>
    </submittedName>
</protein>
<keyword evidence="1" id="KW-0862">Zinc</keyword>
<evidence type="ECO:0000313" key="6">
    <source>
        <dbReference type="RefSeq" id="XP_026675399.1"/>
    </source>
</evidence>
<dbReference type="PANTHER" id="PTHR21020:SF0">
    <property type="entry name" value="ZINC FINGER PROTEIN 800"/>
    <property type="match status" value="1"/>
</dbReference>
<dbReference type="PROSITE" id="PS50157">
    <property type="entry name" value="ZINC_FINGER_C2H2_2"/>
    <property type="match status" value="2"/>
</dbReference>
<dbReference type="AlphaFoldDB" id="A0AAJ7WGB3"/>
<sequence>MKSMKAKTKAKKPNGKFGKVKFPSVEAAPDLSQLRPPIDTSISTLYRVTKLLESGSDEVKAILSYECDLMYECRICRSIFRSLINLISHKRVYCKEKFDITRHKFHDTTCVSKLNAQNTEKVFEEPSGNDRILRSQTNKPKEKKDLTAIVNMLQIRREVKLELNNEQSPLDSVHSEPAVNETTESMPLVQESTQAEGTELRDAKQQTMELDSEVIQCNQQLNNNSIPEVNGGSSLNKIDIARENEHICPLCYEKFSTKKTLAVHTRTVHTSHRLCYPCPCCSVVFANTWSAYRHLYKVHKKTNEQVRKLRSQIQQGAFIKDTSPAVNVQKESVSKTVTNSVNDRINETQEWMDHLESDTELQRCGGCGKRFDRRVALLSHLQHCQMRIVAFEGLVKGKKMNKASSDSVQNGNTSANNWEIQNNVDARTSPASVEPSNSNVMPFRVETVASLSKDEWERLNNCDVIPQTESNGDVSSNLTNGTETMEDLVLPTNDNSNSLEIVYININKRKNNVGSKKRKNKQTPRRVVNDTYKVSANDKVNDEQIIGTEQLDYSQTMEKKLLSIVNFEKLQCLPCKQKFSTVNSVKKHAANHIGWNRFGCKLCDYKCFAKCDCVAHCNKVHNAQNNRVVLEDMIARITDDQFIPACDQNVSGANSDEEIEDVDMPEVVEVSIPADHMEPEVQIREESSETESIVRDAKSCEEESVRVNGETEENSDNSMKMGLDPEVKKMVLEVIFGPSEVDSMEQAEAQKAQQNKEDDAQPKEKIPKENDSVRDSSKPQRPIRKKMMPLNKDFIYDLKDLTIRKFPVILKPRNKPLSKKYAVQEEESTEKELEHPAKRFKSGHNGELPTIYENDIGERSVTQEDDSKDNLTSPQCHS</sequence>
<dbReference type="InterPro" id="IPR039149">
    <property type="entry name" value="ZNF800"/>
</dbReference>
<feature type="domain" description="C2H2-type" evidence="3">
    <location>
        <begin position="246"/>
        <end position="274"/>
    </location>
</feature>
<feature type="compositionally biased region" description="Basic and acidic residues" evidence="2">
    <location>
        <begin position="681"/>
        <end position="705"/>
    </location>
</feature>
<keyword evidence="4" id="KW-1185">Reference proteome</keyword>
<name>A0AAJ7WGB3_9HYME</name>
<evidence type="ECO:0000259" key="3">
    <source>
        <dbReference type="PROSITE" id="PS50157"/>
    </source>
</evidence>
<dbReference type="Gene3D" id="3.30.160.60">
    <property type="entry name" value="Classic Zinc Finger"/>
    <property type="match status" value="2"/>
</dbReference>
<dbReference type="GeneID" id="108632431"/>
<keyword evidence="1" id="KW-0479">Metal-binding</keyword>
<dbReference type="KEGG" id="ccal:108632431"/>
<keyword evidence="1" id="KW-0863">Zinc-finger</keyword>
<feature type="region of interest" description="Disordered" evidence="2">
    <location>
        <begin position="681"/>
        <end position="721"/>
    </location>
</feature>
<dbReference type="SMART" id="SM00355">
    <property type="entry name" value="ZnF_C2H2"/>
    <property type="match status" value="6"/>
</dbReference>
<dbReference type="Proteomes" id="UP000694925">
    <property type="component" value="Unplaced"/>
</dbReference>
<feature type="region of interest" description="Disordered" evidence="2">
    <location>
        <begin position="166"/>
        <end position="188"/>
    </location>
</feature>
<feature type="domain" description="C2H2-type" evidence="3">
    <location>
        <begin position="71"/>
        <end position="98"/>
    </location>
</feature>
<evidence type="ECO:0000256" key="1">
    <source>
        <dbReference type="PROSITE-ProRule" id="PRU00042"/>
    </source>
</evidence>
<dbReference type="GO" id="GO:0008270">
    <property type="term" value="F:zinc ion binding"/>
    <property type="evidence" value="ECO:0007669"/>
    <property type="project" value="UniProtKB-KW"/>
</dbReference>
<dbReference type="InterPro" id="IPR013087">
    <property type="entry name" value="Znf_C2H2_type"/>
</dbReference>
<evidence type="ECO:0000313" key="4">
    <source>
        <dbReference type="Proteomes" id="UP000694925"/>
    </source>
</evidence>
<feature type="compositionally biased region" description="Basic and acidic residues" evidence="2">
    <location>
        <begin position="754"/>
        <end position="778"/>
    </location>
</feature>
<proteinExistence type="predicted"/>
<evidence type="ECO:0000313" key="5">
    <source>
        <dbReference type="RefSeq" id="XP_017892505.1"/>
    </source>
</evidence>